<feature type="transmembrane region" description="Helical" evidence="11">
    <location>
        <begin position="241"/>
        <end position="266"/>
    </location>
</feature>
<dbReference type="Gene3D" id="3.40.50.300">
    <property type="entry name" value="P-loop containing nucleotide triphosphate hydrolases"/>
    <property type="match status" value="1"/>
</dbReference>
<feature type="domain" description="ABC transmembrane type-1" evidence="14">
    <location>
        <begin position="77"/>
        <end position="266"/>
    </location>
</feature>
<evidence type="ECO:0000256" key="12">
    <source>
        <dbReference type="SAM" id="MobiDB-lite"/>
    </source>
</evidence>
<dbReference type="Pfam" id="PF00528">
    <property type="entry name" value="BPD_transp_1"/>
    <property type="match status" value="1"/>
</dbReference>
<evidence type="ECO:0000256" key="8">
    <source>
        <dbReference type="ARBA" id="ARBA00022840"/>
    </source>
</evidence>
<evidence type="ECO:0000313" key="16">
    <source>
        <dbReference type="Proteomes" id="UP000829992"/>
    </source>
</evidence>
<dbReference type="CDD" id="cd06261">
    <property type="entry name" value="TM_PBP2"/>
    <property type="match status" value="1"/>
</dbReference>
<feature type="transmembrane region" description="Helical" evidence="11">
    <location>
        <begin position="112"/>
        <end position="136"/>
    </location>
</feature>
<feature type="region of interest" description="Disordered" evidence="12">
    <location>
        <begin position="701"/>
        <end position="749"/>
    </location>
</feature>
<protein>
    <submittedName>
        <fullName evidence="15">ATP-binding cassette domain-containing protein</fullName>
    </submittedName>
</protein>
<dbReference type="InterPro" id="IPR050388">
    <property type="entry name" value="ABC_Ni/Peptide_Import"/>
</dbReference>
<evidence type="ECO:0000256" key="7">
    <source>
        <dbReference type="ARBA" id="ARBA00022741"/>
    </source>
</evidence>
<keyword evidence="9 11" id="KW-1133">Transmembrane helix</keyword>
<dbReference type="PANTHER" id="PTHR43297">
    <property type="entry name" value="OLIGOPEPTIDE TRANSPORT ATP-BINDING PROTEIN APPD"/>
    <property type="match status" value="1"/>
</dbReference>
<organism evidence="15 16">
    <name type="scientific">Streptomyces durmitorensis</name>
    <dbReference type="NCBI Taxonomy" id="319947"/>
    <lineage>
        <taxon>Bacteria</taxon>
        <taxon>Bacillati</taxon>
        <taxon>Actinomycetota</taxon>
        <taxon>Actinomycetes</taxon>
        <taxon>Kitasatosporales</taxon>
        <taxon>Streptomycetaceae</taxon>
        <taxon>Streptomyces</taxon>
    </lineage>
</organism>
<dbReference type="PROSITE" id="PS50893">
    <property type="entry name" value="ABC_TRANSPORTER_2"/>
    <property type="match status" value="1"/>
</dbReference>
<proteinExistence type="inferred from homology"/>
<dbReference type="Gene3D" id="1.10.3720.10">
    <property type="entry name" value="MetI-like"/>
    <property type="match status" value="1"/>
</dbReference>
<feature type="transmembrane region" description="Helical" evidence="11">
    <location>
        <begin position="142"/>
        <end position="159"/>
    </location>
</feature>
<evidence type="ECO:0000256" key="11">
    <source>
        <dbReference type="RuleBase" id="RU363032"/>
    </source>
</evidence>
<dbReference type="SMART" id="SM00382">
    <property type="entry name" value="AAA"/>
    <property type="match status" value="1"/>
</dbReference>
<evidence type="ECO:0000256" key="1">
    <source>
        <dbReference type="ARBA" id="ARBA00004141"/>
    </source>
</evidence>
<name>A0ABY4Q454_9ACTN</name>
<comment type="similarity">
    <text evidence="11">Belongs to the binding-protein-dependent transport system permease family.</text>
</comment>
<evidence type="ECO:0000256" key="10">
    <source>
        <dbReference type="ARBA" id="ARBA00023136"/>
    </source>
</evidence>
<evidence type="ECO:0000256" key="2">
    <source>
        <dbReference type="ARBA" id="ARBA00004202"/>
    </source>
</evidence>
<evidence type="ECO:0000256" key="6">
    <source>
        <dbReference type="ARBA" id="ARBA00022692"/>
    </source>
</evidence>
<sequence length="749" mass="76309">MRNAGTKTLAVVRTPVGAASAALLVVLLALALFAPLLWGDRASAVDVDALQQGPTAAHLLGTDSLGRDVLARVLVATRLSLLLALTATAIGVVTGTLLGTAPSVLPRWAGRLVTSVVNIAVAFPGLLLALFFAMIFGVGAKGAVLAIGLAMAPAFARLTQTLAAGIAGRDFVAAARVAGVGRFRLLVRHVLPNIGEPLVVNATIGAGMALLAFAGLSFLGIGVQAPEYDWGRLLGEGLNQIYVNPTAALAPGVAVVVAGLAFNLFGETVAGVVGARASAAPKVPASRKAKGAATVAVSRESAAGDPVLVVEDLRVSFPGASGPVTPVRGVSFTVGAGESVGVVGESGSGKSLTALGVSRLIEAPGVVSAARLDFLGTPLLRASDAEARGLLGTSLALVFQDPMTSFNPTRRIGRQLAEVSEQHQGLSRGKALTRAVERLREVRVPAAERRARQYPHEFSGGMRQRAMIAMGLMGEPRLVIADEPTTALDVTVQRQVLRLLAQVRENEAGARQEGAAGVPRQGEAGAPRQGEAGAPRQSEAGAPRQSEAGAPRQDEAGAPRQGEAGAPRQSEAGAPRQSEAGAPRQSEAGAPRQSEAGAGQQGVPAALLLISHDITVVAQSCRRVLVMYAGRIVEDLPTAGLRTAARHPYTRALLAAVPALDTDRDAPLAVIPGRPPEPGEVGAGCAFAARCAFADERCRAEDPAPSDVSSGQGAHRVACWHPQGVGPEPRPPGPGSGSHVDVEAAGGGA</sequence>
<comment type="similarity">
    <text evidence="3">Belongs to the ABC transporter superfamily.</text>
</comment>
<feature type="transmembrane region" description="Helical" evidence="11">
    <location>
        <begin position="198"/>
        <end position="221"/>
    </location>
</feature>
<dbReference type="PROSITE" id="PS50928">
    <property type="entry name" value="ABC_TM1"/>
    <property type="match status" value="1"/>
</dbReference>
<feature type="transmembrane region" description="Helical" evidence="11">
    <location>
        <begin position="12"/>
        <end position="38"/>
    </location>
</feature>
<evidence type="ECO:0000256" key="4">
    <source>
        <dbReference type="ARBA" id="ARBA00022448"/>
    </source>
</evidence>
<dbReference type="GO" id="GO:0005524">
    <property type="term" value="F:ATP binding"/>
    <property type="evidence" value="ECO:0007669"/>
    <property type="project" value="UniProtKB-KW"/>
</dbReference>
<evidence type="ECO:0000259" key="13">
    <source>
        <dbReference type="PROSITE" id="PS50893"/>
    </source>
</evidence>
<keyword evidence="6 11" id="KW-0812">Transmembrane</keyword>
<dbReference type="InterPro" id="IPR003593">
    <property type="entry name" value="AAA+_ATPase"/>
</dbReference>
<dbReference type="InterPro" id="IPR000515">
    <property type="entry name" value="MetI-like"/>
</dbReference>
<keyword evidence="16" id="KW-1185">Reference proteome</keyword>
<evidence type="ECO:0000256" key="5">
    <source>
        <dbReference type="ARBA" id="ARBA00022475"/>
    </source>
</evidence>
<evidence type="ECO:0000256" key="9">
    <source>
        <dbReference type="ARBA" id="ARBA00022989"/>
    </source>
</evidence>
<dbReference type="Pfam" id="PF08352">
    <property type="entry name" value="oligo_HPY"/>
    <property type="match status" value="1"/>
</dbReference>
<evidence type="ECO:0000256" key="3">
    <source>
        <dbReference type="ARBA" id="ARBA00005417"/>
    </source>
</evidence>
<dbReference type="PANTHER" id="PTHR43297:SF2">
    <property type="entry name" value="DIPEPTIDE TRANSPORT ATP-BINDING PROTEIN DPPD"/>
    <property type="match status" value="1"/>
</dbReference>
<dbReference type="SUPFAM" id="SSF52540">
    <property type="entry name" value="P-loop containing nucleoside triphosphate hydrolases"/>
    <property type="match status" value="1"/>
</dbReference>
<gene>
    <name evidence="15" type="ORF">M4V62_35570</name>
</gene>
<feature type="transmembrane region" description="Helical" evidence="11">
    <location>
        <begin position="79"/>
        <end position="100"/>
    </location>
</feature>
<feature type="region of interest" description="Disordered" evidence="12">
    <location>
        <begin position="507"/>
        <end position="598"/>
    </location>
</feature>
<keyword evidence="4 11" id="KW-0813">Transport</keyword>
<dbReference type="InterPro" id="IPR003439">
    <property type="entry name" value="ABC_transporter-like_ATP-bd"/>
</dbReference>
<dbReference type="CDD" id="cd03257">
    <property type="entry name" value="ABC_NikE_OppD_transporters"/>
    <property type="match status" value="1"/>
</dbReference>
<dbReference type="EMBL" id="CP097289">
    <property type="protein sequence ID" value="UQT59952.1"/>
    <property type="molecule type" value="Genomic_DNA"/>
</dbReference>
<dbReference type="RefSeq" id="WP_249591286.1">
    <property type="nucleotide sequence ID" value="NZ_BAAAQL010000035.1"/>
</dbReference>
<dbReference type="Proteomes" id="UP000829992">
    <property type="component" value="Chromosome"/>
</dbReference>
<evidence type="ECO:0000259" key="14">
    <source>
        <dbReference type="PROSITE" id="PS50928"/>
    </source>
</evidence>
<feature type="domain" description="ABC transporter" evidence="13">
    <location>
        <begin position="308"/>
        <end position="564"/>
    </location>
</feature>
<dbReference type="SUPFAM" id="SSF161098">
    <property type="entry name" value="MetI-like"/>
    <property type="match status" value="1"/>
</dbReference>
<evidence type="ECO:0000313" key="15">
    <source>
        <dbReference type="EMBL" id="UQT59952.1"/>
    </source>
</evidence>
<dbReference type="InterPro" id="IPR035906">
    <property type="entry name" value="MetI-like_sf"/>
</dbReference>
<dbReference type="PROSITE" id="PS00211">
    <property type="entry name" value="ABC_TRANSPORTER_1"/>
    <property type="match status" value="1"/>
</dbReference>
<keyword evidence="5" id="KW-1003">Cell membrane</keyword>
<dbReference type="InterPro" id="IPR027417">
    <property type="entry name" value="P-loop_NTPase"/>
</dbReference>
<dbReference type="NCBIfam" id="TIGR01727">
    <property type="entry name" value="oligo_HPY"/>
    <property type="match status" value="1"/>
</dbReference>
<comment type="subcellular location">
    <subcellularLocation>
        <location evidence="11">Cell membrane</location>
        <topology evidence="11">Multi-pass membrane protein</topology>
    </subcellularLocation>
    <subcellularLocation>
        <location evidence="2">Cell membrane</location>
        <topology evidence="2">Peripheral membrane protein</topology>
    </subcellularLocation>
    <subcellularLocation>
        <location evidence="1">Membrane</location>
        <topology evidence="1">Multi-pass membrane protein</topology>
    </subcellularLocation>
</comment>
<accession>A0ABY4Q454</accession>
<keyword evidence="8 15" id="KW-0067">ATP-binding</keyword>
<dbReference type="InterPro" id="IPR013563">
    <property type="entry name" value="Oligopep_ABC_C"/>
</dbReference>
<keyword evidence="7" id="KW-0547">Nucleotide-binding</keyword>
<keyword evidence="10 11" id="KW-0472">Membrane</keyword>
<dbReference type="InterPro" id="IPR017871">
    <property type="entry name" value="ABC_transporter-like_CS"/>
</dbReference>
<reference evidence="15 16" key="1">
    <citation type="submission" date="2022-05" db="EMBL/GenBank/DDBJ databases">
        <authorList>
            <person name="Zhou X."/>
            <person name="Li K."/>
            <person name="Man Y."/>
        </authorList>
    </citation>
    <scope>NUCLEOTIDE SEQUENCE [LARGE SCALE GENOMIC DNA]</scope>
    <source>
        <strain evidence="15 16">MS405</strain>
    </source>
</reference>
<dbReference type="Pfam" id="PF00005">
    <property type="entry name" value="ABC_tran"/>
    <property type="match status" value="1"/>
</dbReference>